<proteinExistence type="predicted"/>
<dbReference type="Pfam" id="PF19104">
    <property type="entry name" value="DUF5791"/>
    <property type="match status" value="1"/>
</dbReference>
<dbReference type="InterPro" id="IPR043809">
    <property type="entry name" value="DUF5791"/>
</dbReference>
<gene>
    <name evidence="1" type="ORF">B1756_11165</name>
</gene>
<dbReference type="OrthoDB" id="306692at2157"/>
<dbReference type="GeneID" id="32894645"/>
<dbReference type="KEGG" id="naj:B1756_11165"/>
<evidence type="ECO:0000313" key="1">
    <source>
        <dbReference type="EMBL" id="ARS91812.1"/>
    </source>
</evidence>
<keyword evidence="2" id="KW-1185">Reference proteome</keyword>
<sequence length="141" mass="15029">MLHDQRFSVPDSPDALRAEYDDDLATIVDEHGLESAANETSVDGDALEAVLAGESPDLTLEEAAEIQALADGAPDAETVVEMACEHLLLGMSSAVLDVDALAGAVELDLEAKEIQQKIERRAPMSLSEFVHLEYAIVDGLP</sequence>
<organism evidence="1 2">
    <name type="scientific">Natrarchaeobaculum aegyptiacum</name>
    <dbReference type="NCBI Taxonomy" id="745377"/>
    <lineage>
        <taxon>Archaea</taxon>
        <taxon>Methanobacteriati</taxon>
        <taxon>Methanobacteriota</taxon>
        <taxon>Stenosarchaea group</taxon>
        <taxon>Halobacteria</taxon>
        <taxon>Halobacteriales</taxon>
        <taxon>Natrialbaceae</taxon>
        <taxon>Natrarchaeobaculum</taxon>
    </lineage>
</organism>
<name>A0A2Z2HXH2_9EURY</name>
<dbReference type="EMBL" id="CP019893">
    <property type="protein sequence ID" value="ARS91812.1"/>
    <property type="molecule type" value="Genomic_DNA"/>
</dbReference>
<dbReference type="Proteomes" id="UP000250088">
    <property type="component" value="Chromosome"/>
</dbReference>
<protein>
    <submittedName>
        <fullName evidence="1">Uncharacterized protein</fullName>
    </submittedName>
</protein>
<dbReference type="RefSeq" id="WP_086890151.1">
    <property type="nucleotide sequence ID" value="NZ_CP019893.1"/>
</dbReference>
<reference evidence="2" key="1">
    <citation type="submission" date="2017-02" db="EMBL/GenBank/DDBJ databases">
        <title>Natronthermophilus aegyptiacus gen. nov.,sp. nov., an aerobic, extremely halophilic alkalithermophilic archaeon isolated from the athalassohaline Wadi An Natrun, Egypt.</title>
        <authorList>
            <person name="Zhao B."/>
        </authorList>
    </citation>
    <scope>NUCLEOTIDE SEQUENCE [LARGE SCALE GENOMIC DNA]</scope>
    <source>
        <strain evidence="2">JW/NM-HA 15</strain>
    </source>
</reference>
<accession>A0A2Z2HXH2</accession>
<evidence type="ECO:0000313" key="2">
    <source>
        <dbReference type="Proteomes" id="UP000250088"/>
    </source>
</evidence>
<dbReference type="AlphaFoldDB" id="A0A2Z2HXH2"/>